<keyword evidence="1" id="KW-1133">Transmembrane helix</keyword>
<gene>
    <name evidence="2" type="ORF">GTP77_27245</name>
</gene>
<keyword evidence="1" id="KW-0812">Transmembrane</keyword>
<dbReference type="Proteomes" id="UP000450676">
    <property type="component" value="Unassembled WGS sequence"/>
</dbReference>
<evidence type="ECO:0000256" key="1">
    <source>
        <dbReference type="SAM" id="Phobius"/>
    </source>
</evidence>
<feature type="transmembrane region" description="Helical" evidence="1">
    <location>
        <begin position="148"/>
        <end position="165"/>
    </location>
</feature>
<comment type="caution">
    <text evidence="2">The sequence shown here is derived from an EMBL/GenBank/DDBJ whole genome shotgun (WGS) entry which is preliminary data.</text>
</comment>
<evidence type="ECO:0000313" key="3">
    <source>
        <dbReference type="Proteomes" id="UP000450676"/>
    </source>
</evidence>
<accession>A0A7X4KP54</accession>
<keyword evidence="1" id="KW-0472">Membrane</keyword>
<dbReference type="AlphaFoldDB" id="A0A7X4KP54"/>
<feature type="transmembrane region" description="Helical" evidence="1">
    <location>
        <begin position="30"/>
        <end position="48"/>
    </location>
</feature>
<name>A0A7X4KP54_9BURK</name>
<proteinExistence type="predicted"/>
<protein>
    <submittedName>
        <fullName evidence="2">Uncharacterized protein</fullName>
    </submittedName>
</protein>
<dbReference type="EMBL" id="WWCU01000052">
    <property type="protein sequence ID" value="MYN11019.1"/>
    <property type="molecule type" value="Genomic_DNA"/>
</dbReference>
<sequence length="239" mass="24399">MSAFPIVSGPILLTVTLEQGAGFAARAAEGTLLAVLAILAFSIVYAWAAQRFGMALSMLSALLAWGVAVAGLKALPLPVEACFVLVVLALLVSPRLFPPLRSGDAISGLSAARPAGGAAASDLPWRMLAGAALVLAVSYGAAAIGARLSGFFAMFPVMSTVLVGFSHVRSGRAFAVALLRGMVYGYFAFATFCLVLSLQLRDGSVATAFAAAFACALAVQLAVKRLMAPAAPVRPAVVK</sequence>
<evidence type="ECO:0000313" key="2">
    <source>
        <dbReference type="EMBL" id="MYN11019.1"/>
    </source>
</evidence>
<organism evidence="2 3">
    <name type="scientific">Pseudoduganella aquatica</name>
    <dbReference type="NCBI Taxonomy" id="2660641"/>
    <lineage>
        <taxon>Bacteria</taxon>
        <taxon>Pseudomonadati</taxon>
        <taxon>Pseudomonadota</taxon>
        <taxon>Betaproteobacteria</taxon>
        <taxon>Burkholderiales</taxon>
        <taxon>Oxalobacteraceae</taxon>
        <taxon>Telluria group</taxon>
        <taxon>Pseudoduganella</taxon>
    </lineage>
</organism>
<reference evidence="2 3" key="1">
    <citation type="submission" date="2019-12" db="EMBL/GenBank/DDBJ databases">
        <title>Novel species isolated from a subtropical stream in China.</title>
        <authorList>
            <person name="Lu H."/>
        </authorList>
    </citation>
    <scope>NUCLEOTIDE SEQUENCE [LARGE SCALE GENOMIC DNA]</scope>
    <source>
        <strain evidence="2 3">FT127W</strain>
    </source>
</reference>
<dbReference type="RefSeq" id="WP_161075297.1">
    <property type="nucleotide sequence ID" value="NZ_WWCU01000052.1"/>
</dbReference>
<feature type="transmembrane region" description="Helical" evidence="1">
    <location>
        <begin position="55"/>
        <end position="72"/>
    </location>
</feature>
<keyword evidence="3" id="KW-1185">Reference proteome</keyword>
<feature type="transmembrane region" description="Helical" evidence="1">
    <location>
        <begin position="204"/>
        <end position="223"/>
    </location>
</feature>
<feature type="transmembrane region" description="Helical" evidence="1">
    <location>
        <begin position="177"/>
        <end position="198"/>
    </location>
</feature>